<feature type="transmembrane region" description="Helical" evidence="2">
    <location>
        <begin position="26"/>
        <end position="43"/>
    </location>
</feature>
<feature type="compositionally biased region" description="Basic and acidic residues" evidence="1">
    <location>
        <begin position="49"/>
        <end position="68"/>
    </location>
</feature>
<dbReference type="AlphaFoldDB" id="A0A3N4IWB7"/>
<keyword evidence="2" id="KW-1133">Transmembrane helix</keyword>
<keyword evidence="4" id="KW-1185">Reference proteome</keyword>
<evidence type="ECO:0000256" key="2">
    <source>
        <dbReference type="SAM" id="Phobius"/>
    </source>
</evidence>
<sequence length="81" mass="9201">MTITTFSNGRNYIFLAPLLHPLCGRYYVSLAGMIIALAFATVYKRALESHQGTGERDLRPERVAEHRRWSQRGGQTKPADH</sequence>
<feature type="region of interest" description="Disordered" evidence="1">
    <location>
        <begin position="49"/>
        <end position="81"/>
    </location>
</feature>
<organism evidence="3 4">
    <name type="scientific">Choiromyces venosus 120613-1</name>
    <dbReference type="NCBI Taxonomy" id="1336337"/>
    <lineage>
        <taxon>Eukaryota</taxon>
        <taxon>Fungi</taxon>
        <taxon>Dikarya</taxon>
        <taxon>Ascomycota</taxon>
        <taxon>Pezizomycotina</taxon>
        <taxon>Pezizomycetes</taxon>
        <taxon>Pezizales</taxon>
        <taxon>Tuberaceae</taxon>
        <taxon>Choiromyces</taxon>
    </lineage>
</organism>
<proteinExistence type="predicted"/>
<keyword evidence="2" id="KW-0472">Membrane</keyword>
<evidence type="ECO:0000256" key="1">
    <source>
        <dbReference type="SAM" id="MobiDB-lite"/>
    </source>
</evidence>
<protein>
    <submittedName>
        <fullName evidence="3">Uncharacterized protein</fullName>
    </submittedName>
</protein>
<gene>
    <name evidence="3" type="ORF">L873DRAFT_1824291</name>
</gene>
<accession>A0A3N4IWB7</accession>
<name>A0A3N4IWB7_9PEZI</name>
<dbReference type="Proteomes" id="UP000276215">
    <property type="component" value="Unassembled WGS sequence"/>
</dbReference>
<dbReference type="EMBL" id="ML120768">
    <property type="protein sequence ID" value="RPA88591.1"/>
    <property type="molecule type" value="Genomic_DNA"/>
</dbReference>
<keyword evidence="2" id="KW-0812">Transmembrane</keyword>
<evidence type="ECO:0000313" key="3">
    <source>
        <dbReference type="EMBL" id="RPA88591.1"/>
    </source>
</evidence>
<evidence type="ECO:0000313" key="4">
    <source>
        <dbReference type="Proteomes" id="UP000276215"/>
    </source>
</evidence>
<reference evidence="3 4" key="1">
    <citation type="journal article" date="2018" name="Nat. Ecol. Evol.">
        <title>Pezizomycetes genomes reveal the molecular basis of ectomycorrhizal truffle lifestyle.</title>
        <authorList>
            <person name="Murat C."/>
            <person name="Payen T."/>
            <person name="Noel B."/>
            <person name="Kuo A."/>
            <person name="Morin E."/>
            <person name="Chen J."/>
            <person name="Kohler A."/>
            <person name="Krizsan K."/>
            <person name="Balestrini R."/>
            <person name="Da Silva C."/>
            <person name="Montanini B."/>
            <person name="Hainaut M."/>
            <person name="Levati E."/>
            <person name="Barry K.W."/>
            <person name="Belfiori B."/>
            <person name="Cichocki N."/>
            <person name="Clum A."/>
            <person name="Dockter R.B."/>
            <person name="Fauchery L."/>
            <person name="Guy J."/>
            <person name="Iotti M."/>
            <person name="Le Tacon F."/>
            <person name="Lindquist E.A."/>
            <person name="Lipzen A."/>
            <person name="Malagnac F."/>
            <person name="Mello A."/>
            <person name="Molinier V."/>
            <person name="Miyauchi S."/>
            <person name="Poulain J."/>
            <person name="Riccioni C."/>
            <person name="Rubini A."/>
            <person name="Sitrit Y."/>
            <person name="Splivallo R."/>
            <person name="Traeger S."/>
            <person name="Wang M."/>
            <person name="Zifcakova L."/>
            <person name="Wipf D."/>
            <person name="Zambonelli A."/>
            <person name="Paolocci F."/>
            <person name="Nowrousian M."/>
            <person name="Ottonello S."/>
            <person name="Baldrian P."/>
            <person name="Spatafora J.W."/>
            <person name="Henrissat B."/>
            <person name="Nagy L.G."/>
            <person name="Aury J.M."/>
            <person name="Wincker P."/>
            <person name="Grigoriev I.V."/>
            <person name="Bonfante P."/>
            <person name="Martin F.M."/>
        </authorList>
    </citation>
    <scope>NUCLEOTIDE SEQUENCE [LARGE SCALE GENOMIC DNA]</scope>
    <source>
        <strain evidence="3 4">120613-1</strain>
    </source>
</reference>